<evidence type="ECO:0000313" key="1">
    <source>
        <dbReference type="EMBL" id="QZE13262.1"/>
    </source>
</evidence>
<name>A0AC61NLV1_9BACT</name>
<gene>
    <name evidence="1" type="ORF">K4L44_11770</name>
</gene>
<accession>A0AC61NLV1</accession>
<keyword evidence="2" id="KW-1185">Reference proteome</keyword>
<proteinExistence type="predicted"/>
<dbReference type="EMBL" id="CP081303">
    <property type="protein sequence ID" value="QZE13262.1"/>
    <property type="molecule type" value="Genomic_DNA"/>
</dbReference>
<reference evidence="1" key="1">
    <citation type="submission" date="2021-08" db="EMBL/GenBank/DDBJ databases">
        <title>Novel anaerobic bacterium isolated from sea squirt in East Sea, Republic of Korea.</title>
        <authorList>
            <person name="Nguyen T.H."/>
            <person name="Li Z."/>
            <person name="Lee Y.-J."/>
            <person name="Ko J."/>
            <person name="Kim S.-G."/>
        </authorList>
    </citation>
    <scope>NUCLEOTIDE SEQUENCE</scope>
    <source>
        <strain evidence="1">KCTC 25031</strain>
    </source>
</reference>
<organism evidence="1 2">
    <name type="scientific">Halosquirtibacter laminarini</name>
    <dbReference type="NCBI Taxonomy" id="3374600"/>
    <lineage>
        <taxon>Bacteria</taxon>
        <taxon>Pseudomonadati</taxon>
        <taxon>Bacteroidota</taxon>
        <taxon>Bacteroidia</taxon>
        <taxon>Marinilabiliales</taxon>
        <taxon>Prolixibacteraceae</taxon>
        <taxon>Halosquirtibacter</taxon>
    </lineage>
</organism>
<protein>
    <submittedName>
        <fullName evidence="1">Uncharacterized protein</fullName>
    </submittedName>
</protein>
<evidence type="ECO:0000313" key="2">
    <source>
        <dbReference type="Proteomes" id="UP000826212"/>
    </source>
</evidence>
<dbReference type="Proteomes" id="UP000826212">
    <property type="component" value="Chromosome"/>
</dbReference>
<sequence length="344" mass="38885">MCKYILLFVFGLLIISNTNASTDKEIHFRVNKNAFDSIALNLEYGNVVFYETTNDSLLVDVRITMDNIAENKANKELEDYDVLHHINDGLLSISQTRGQVTNTVRKYRFNYRIGVPTYCPLSIKMIFSKLNMDSWPSSLNIDATYCQINLLNQVGTEAYSKVKMKFDYCDINSDTIYQADVVQKGGIFNVKYIKEATIDAKQAKVSLGYFKGSKIKSKECVVTVDSIDNVRINANQSFISLHTITSSLSLYSDLSTISLGDIVEGGCKLNLDIVDGDLHMKHILDSFSEIQLDLMNAMIDDNLDLNDYEKSTQDGSTIYHKKNTYISIPVLLNLKLQRGTLFNE</sequence>